<evidence type="ECO:0000256" key="2">
    <source>
        <dbReference type="SAM" id="Phobius"/>
    </source>
</evidence>
<dbReference type="AlphaFoldDB" id="A0A919JT83"/>
<accession>A0A919JT83</accession>
<feature type="compositionally biased region" description="Low complexity" evidence="1">
    <location>
        <begin position="1"/>
        <end position="15"/>
    </location>
</feature>
<feature type="compositionally biased region" description="Polar residues" evidence="1">
    <location>
        <begin position="229"/>
        <end position="241"/>
    </location>
</feature>
<dbReference type="Proteomes" id="UP000647172">
    <property type="component" value="Unassembled WGS sequence"/>
</dbReference>
<keyword evidence="2" id="KW-0472">Membrane</keyword>
<feature type="transmembrane region" description="Helical" evidence="2">
    <location>
        <begin position="53"/>
        <end position="74"/>
    </location>
</feature>
<keyword evidence="2" id="KW-1133">Transmembrane helix</keyword>
<name>A0A919JT83_9ACTN</name>
<comment type="caution">
    <text evidence="3">The sequence shown here is derived from an EMBL/GenBank/DDBJ whole genome shotgun (WGS) entry which is preliminary data.</text>
</comment>
<evidence type="ECO:0000313" key="3">
    <source>
        <dbReference type="EMBL" id="GIE52539.1"/>
    </source>
</evidence>
<keyword evidence="4" id="KW-1185">Reference proteome</keyword>
<feature type="compositionally biased region" description="Low complexity" evidence="1">
    <location>
        <begin position="23"/>
        <end position="38"/>
    </location>
</feature>
<sequence>MSTTHGPAASASAAPTPVPSATPPQAKSSATTTSTAVPAAPPPTTSAPAPTPWWTSGPLLAAVVSAAVAIWLAARTARRSEREKERARQRDLFTAAYQAYADYRELPYAIRRRRHDEAAAERVRLSEVLREIQSRLAYYQTWTAAESETVGAVYRTLVEQARKVVGGGMHEAWKAPPITDDSAMNIPTTVIDLSSLEEREKAYVTAFHQHLQALAPWWRRRASWWGSKSNMISPPQSSETNPARKAQAKPQPDETSSDPGAT</sequence>
<feature type="region of interest" description="Disordered" evidence="1">
    <location>
        <begin position="229"/>
        <end position="262"/>
    </location>
</feature>
<gene>
    <name evidence="3" type="ORF">Ani05nite_60730</name>
</gene>
<keyword evidence="2" id="KW-0812">Transmembrane</keyword>
<evidence type="ECO:0000256" key="1">
    <source>
        <dbReference type="SAM" id="MobiDB-lite"/>
    </source>
</evidence>
<protein>
    <submittedName>
        <fullName evidence="3">Uncharacterized protein</fullName>
    </submittedName>
</protein>
<feature type="region of interest" description="Disordered" evidence="1">
    <location>
        <begin position="1"/>
        <end position="51"/>
    </location>
</feature>
<reference evidence="3" key="1">
    <citation type="submission" date="2021-01" db="EMBL/GenBank/DDBJ databases">
        <title>Whole genome shotgun sequence of Actinoplanes nipponensis NBRC 14063.</title>
        <authorList>
            <person name="Komaki H."/>
            <person name="Tamura T."/>
        </authorList>
    </citation>
    <scope>NUCLEOTIDE SEQUENCE</scope>
    <source>
        <strain evidence="3">NBRC 14063</strain>
    </source>
</reference>
<dbReference type="EMBL" id="BOMQ01000071">
    <property type="protein sequence ID" value="GIE52539.1"/>
    <property type="molecule type" value="Genomic_DNA"/>
</dbReference>
<feature type="compositionally biased region" description="Polar residues" evidence="1">
    <location>
        <begin position="253"/>
        <end position="262"/>
    </location>
</feature>
<feature type="compositionally biased region" description="Pro residues" evidence="1">
    <location>
        <begin position="39"/>
        <end position="51"/>
    </location>
</feature>
<evidence type="ECO:0000313" key="4">
    <source>
        <dbReference type="Proteomes" id="UP000647172"/>
    </source>
</evidence>
<organism evidence="3 4">
    <name type="scientific">Actinoplanes nipponensis</name>
    <dbReference type="NCBI Taxonomy" id="135950"/>
    <lineage>
        <taxon>Bacteria</taxon>
        <taxon>Bacillati</taxon>
        <taxon>Actinomycetota</taxon>
        <taxon>Actinomycetes</taxon>
        <taxon>Micromonosporales</taxon>
        <taxon>Micromonosporaceae</taxon>
        <taxon>Actinoplanes</taxon>
    </lineage>
</organism>
<proteinExistence type="predicted"/>